<feature type="compositionally biased region" description="Acidic residues" evidence="1">
    <location>
        <begin position="171"/>
        <end position="185"/>
    </location>
</feature>
<accession>A0A401W9Z5</accession>
<dbReference type="Proteomes" id="UP000286746">
    <property type="component" value="Unassembled WGS sequence"/>
</dbReference>
<keyword evidence="2" id="KW-0472">Membrane</keyword>
<evidence type="ECO:0000256" key="1">
    <source>
        <dbReference type="SAM" id="MobiDB-lite"/>
    </source>
</evidence>
<dbReference type="AlphaFoldDB" id="A0A401W9Z5"/>
<dbReference type="RefSeq" id="WP_246177592.1">
    <property type="nucleotide sequence ID" value="NZ_BHZD01000001.1"/>
</dbReference>
<evidence type="ECO:0008006" key="5">
    <source>
        <dbReference type="Google" id="ProtNLM"/>
    </source>
</evidence>
<feature type="region of interest" description="Disordered" evidence="1">
    <location>
        <begin position="162"/>
        <end position="213"/>
    </location>
</feature>
<evidence type="ECO:0000313" key="3">
    <source>
        <dbReference type="EMBL" id="GCD46133.1"/>
    </source>
</evidence>
<feature type="transmembrane region" description="Helical" evidence="2">
    <location>
        <begin position="71"/>
        <end position="91"/>
    </location>
</feature>
<organism evidence="3 4">
    <name type="scientific">Streptomyces paromomycinus</name>
    <name type="common">Streptomyces rimosus subsp. paromomycinus</name>
    <dbReference type="NCBI Taxonomy" id="92743"/>
    <lineage>
        <taxon>Bacteria</taxon>
        <taxon>Bacillati</taxon>
        <taxon>Actinomycetota</taxon>
        <taxon>Actinomycetes</taxon>
        <taxon>Kitasatosporales</taxon>
        <taxon>Streptomycetaceae</taxon>
        <taxon>Streptomyces</taxon>
    </lineage>
</organism>
<name>A0A401W9Z5_STREY</name>
<keyword evidence="4" id="KW-1185">Reference proteome</keyword>
<evidence type="ECO:0000313" key="4">
    <source>
        <dbReference type="Proteomes" id="UP000286746"/>
    </source>
</evidence>
<feature type="transmembrane region" description="Helical" evidence="2">
    <location>
        <begin position="103"/>
        <end position="125"/>
    </location>
</feature>
<evidence type="ECO:0000256" key="2">
    <source>
        <dbReference type="SAM" id="Phobius"/>
    </source>
</evidence>
<feature type="compositionally biased region" description="Pro residues" evidence="1">
    <location>
        <begin position="201"/>
        <end position="211"/>
    </location>
</feature>
<proteinExistence type="predicted"/>
<sequence>MKLLPRNLWRRLTRSLRARRTAPLPSSSARIPWWASLFTDAGRPIVAVLVMVMCAPGEHHLGVLAGWDTRLAWGMASVLAAYAGIAAVVASRRPKGAPGKTSAVVGAWLALGAAMAAQPISHLFVTGHWSAKPHAPAWLVIVVSCVPPLVLGHLLHLAATPVPAPSTSVDTEQETPVDEHADEEPATPAPAAPPAGGAPAPQQPPAAPPPVVYRDPRCAAIRPLYDGGTRPGTAAMRDALEGAGYGRVGDSTIRGVIRAEVEEHEPQLAAYPPALPAAHSA</sequence>
<reference evidence="3 4" key="1">
    <citation type="submission" date="2018-11" db="EMBL/GenBank/DDBJ databases">
        <title>Whole genome sequence of Streptomyces paromomycinus NBRC 15454(T).</title>
        <authorList>
            <person name="Komaki H."/>
            <person name="Tamura T."/>
        </authorList>
    </citation>
    <scope>NUCLEOTIDE SEQUENCE [LARGE SCALE GENOMIC DNA]</scope>
    <source>
        <strain evidence="3 4">NBRC 15454</strain>
    </source>
</reference>
<protein>
    <recommendedName>
        <fullName evidence="5">DUF2637 domain-containing protein</fullName>
    </recommendedName>
</protein>
<dbReference type="EMBL" id="BHZD01000001">
    <property type="protein sequence ID" value="GCD46133.1"/>
    <property type="molecule type" value="Genomic_DNA"/>
</dbReference>
<comment type="caution">
    <text evidence="3">The sequence shown here is derived from an EMBL/GenBank/DDBJ whole genome shotgun (WGS) entry which is preliminary data.</text>
</comment>
<gene>
    <name evidence="3" type="ORF">GKJPGBOP_05880</name>
</gene>
<feature type="transmembrane region" description="Helical" evidence="2">
    <location>
        <begin position="137"/>
        <end position="158"/>
    </location>
</feature>
<keyword evidence="2" id="KW-1133">Transmembrane helix</keyword>
<keyword evidence="2" id="KW-0812">Transmembrane</keyword>